<dbReference type="InterPro" id="IPR053135">
    <property type="entry name" value="AKR2_Oxidoreductase"/>
</dbReference>
<dbReference type="GO" id="GO:0016491">
    <property type="term" value="F:oxidoreductase activity"/>
    <property type="evidence" value="ECO:0007669"/>
    <property type="project" value="InterPro"/>
</dbReference>
<dbReference type="PANTHER" id="PTHR43312:SF1">
    <property type="entry name" value="NADP-DEPENDENT OXIDOREDUCTASE DOMAIN-CONTAINING PROTEIN"/>
    <property type="match status" value="1"/>
</dbReference>
<feature type="domain" description="4Fe-4S ferredoxin-type" evidence="4">
    <location>
        <begin position="288"/>
        <end position="315"/>
    </location>
</feature>
<dbReference type="InterPro" id="IPR020471">
    <property type="entry name" value="AKR"/>
</dbReference>
<name>A0AB36THI5_ACETH</name>
<sequence length="315" mass="34705">MKYCKLGNTGLEVSKLCFGGLIIGPLQANLPPETGAEIILKSFELGVNFIDTAELYGTYSHIGKALKKTNKNIVVATKSYAYSAEGAKESLEKARKEMDIDVIDIFMLHEQESRLTLKGHREALEYYISMKEKGIIKAVGVSTHNVEVVEACCEMPEVDVIHPIVNKAGIGIGDGTIDDMLKAVEKAYSVGKGIYSMKPLGGGNLIKSYKEAMDFVLNIPYIHSIAVGMQSIEEVVMNVCIFEGKEVPQDVQKSLENKKRHLHIDWWCEGCGKCVERCKQKALKLVDGKAKVEEEKCVLCSYCASVCPVFAIKVS</sequence>
<protein>
    <submittedName>
        <fullName evidence="5">4Fe-4S binding protein</fullName>
    </submittedName>
</protein>
<evidence type="ECO:0000256" key="3">
    <source>
        <dbReference type="ARBA" id="ARBA00023014"/>
    </source>
</evidence>
<accession>A0AB36THI5</accession>
<dbReference type="RefSeq" id="WP_003518031.1">
    <property type="nucleotide sequence ID" value="NZ_CP013828.1"/>
</dbReference>
<feature type="domain" description="4Fe-4S ferredoxin-type" evidence="4">
    <location>
        <begin position="260"/>
        <end position="287"/>
    </location>
</feature>
<dbReference type="PROSITE" id="PS51379">
    <property type="entry name" value="4FE4S_FER_2"/>
    <property type="match status" value="2"/>
</dbReference>
<dbReference type="Gene3D" id="3.20.20.100">
    <property type="entry name" value="NADP-dependent oxidoreductase domain"/>
    <property type="match status" value="1"/>
</dbReference>
<dbReference type="PANTHER" id="PTHR43312">
    <property type="entry name" value="D-THREO-ALDOSE 1-DEHYDROGENASE"/>
    <property type="match status" value="1"/>
</dbReference>
<dbReference type="InterPro" id="IPR023210">
    <property type="entry name" value="NADP_OxRdtase_dom"/>
</dbReference>
<dbReference type="InterPro" id="IPR017900">
    <property type="entry name" value="4Fe4S_Fe_S_CS"/>
</dbReference>
<keyword evidence="1" id="KW-0479">Metal-binding</keyword>
<dbReference type="Gene3D" id="3.30.70.20">
    <property type="match status" value="1"/>
</dbReference>
<dbReference type="GO" id="GO:0046872">
    <property type="term" value="F:metal ion binding"/>
    <property type="evidence" value="ECO:0007669"/>
    <property type="project" value="UniProtKB-KW"/>
</dbReference>
<dbReference type="PROSITE" id="PS00198">
    <property type="entry name" value="4FE4S_FER_1"/>
    <property type="match status" value="1"/>
</dbReference>
<dbReference type="AlphaFoldDB" id="A0AB36THI5"/>
<keyword evidence="2" id="KW-0408">Iron</keyword>
<dbReference type="Pfam" id="PF00248">
    <property type="entry name" value="Aldo_ket_red"/>
    <property type="match status" value="1"/>
</dbReference>
<dbReference type="EMBL" id="PDBW01000001">
    <property type="protein sequence ID" value="PFH03372.1"/>
    <property type="molecule type" value="Genomic_DNA"/>
</dbReference>
<dbReference type="GO" id="GO:0051536">
    <property type="term" value="F:iron-sulfur cluster binding"/>
    <property type="evidence" value="ECO:0007669"/>
    <property type="project" value="UniProtKB-KW"/>
</dbReference>
<dbReference type="Proteomes" id="UP000223596">
    <property type="component" value="Unassembled WGS sequence"/>
</dbReference>
<evidence type="ECO:0000313" key="6">
    <source>
        <dbReference type="Proteomes" id="UP000223596"/>
    </source>
</evidence>
<dbReference type="Pfam" id="PF12838">
    <property type="entry name" value="Fer4_7"/>
    <property type="match status" value="1"/>
</dbReference>
<evidence type="ECO:0000256" key="1">
    <source>
        <dbReference type="ARBA" id="ARBA00022723"/>
    </source>
</evidence>
<dbReference type="SUPFAM" id="SSF54862">
    <property type="entry name" value="4Fe-4S ferredoxins"/>
    <property type="match status" value="1"/>
</dbReference>
<evidence type="ECO:0000313" key="5">
    <source>
        <dbReference type="EMBL" id="PFH03372.1"/>
    </source>
</evidence>
<keyword evidence="3" id="KW-0411">Iron-sulfur</keyword>
<comment type="caution">
    <text evidence="5">The sequence shown here is derived from an EMBL/GenBank/DDBJ whole genome shotgun (WGS) entry which is preliminary data.</text>
</comment>
<dbReference type="GeneID" id="35805670"/>
<evidence type="ECO:0000259" key="4">
    <source>
        <dbReference type="PROSITE" id="PS51379"/>
    </source>
</evidence>
<dbReference type="InterPro" id="IPR017896">
    <property type="entry name" value="4Fe4S_Fe-S-bd"/>
</dbReference>
<gene>
    <name evidence="5" type="ORF">M972_112180</name>
</gene>
<organism evidence="5 6">
    <name type="scientific">Acetivibrio thermocellus AD2</name>
    <dbReference type="NCBI Taxonomy" id="1138384"/>
    <lineage>
        <taxon>Bacteria</taxon>
        <taxon>Bacillati</taxon>
        <taxon>Bacillota</taxon>
        <taxon>Clostridia</taxon>
        <taxon>Eubacteriales</taxon>
        <taxon>Oscillospiraceae</taxon>
        <taxon>Acetivibrio</taxon>
    </lineage>
</organism>
<proteinExistence type="predicted"/>
<evidence type="ECO:0000256" key="2">
    <source>
        <dbReference type="ARBA" id="ARBA00023004"/>
    </source>
</evidence>
<dbReference type="InterPro" id="IPR036812">
    <property type="entry name" value="NAD(P)_OxRdtase_dom_sf"/>
</dbReference>
<dbReference type="CDD" id="cd19100">
    <property type="entry name" value="AKR_unchar"/>
    <property type="match status" value="1"/>
</dbReference>
<dbReference type="SUPFAM" id="SSF51430">
    <property type="entry name" value="NAD(P)-linked oxidoreductase"/>
    <property type="match status" value="1"/>
</dbReference>
<reference evidence="5 6" key="1">
    <citation type="submission" date="2017-09" db="EMBL/GenBank/DDBJ databases">
        <title>Evaluation of Pacific Biosciences Sequencing Technology to Finishing C. thermocellum Genome Sequences.</title>
        <authorList>
            <person name="Brown S."/>
        </authorList>
    </citation>
    <scope>NUCLEOTIDE SEQUENCE [LARGE SCALE GENOMIC DNA]</scope>
    <source>
        <strain evidence="5 6">AD2</strain>
    </source>
</reference>
<dbReference type="PRINTS" id="PR00069">
    <property type="entry name" value="ALDKETRDTASE"/>
</dbReference>